<keyword evidence="2" id="KW-0677">Repeat</keyword>
<evidence type="ECO:0008006" key="7">
    <source>
        <dbReference type="Google" id="ProtNLM"/>
    </source>
</evidence>
<dbReference type="InterPro" id="IPR019775">
    <property type="entry name" value="WD40_repeat_CS"/>
</dbReference>
<evidence type="ECO:0000256" key="4">
    <source>
        <dbReference type="SAM" id="Phobius"/>
    </source>
</evidence>
<dbReference type="Gene3D" id="2.130.10.10">
    <property type="entry name" value="YVTN repeat-like/Quinoprotein amine dehydrogenase"/>
    <property type="match status" value="2"/>
</dbReference>
<accession>A0ABR8ABA9</accession>
<gene>
    <name evidence="5" type="ORF">H6G24_16020</name>
</gene>
<dbReference type="InterPro" id="IPR015943">
    <property type="entry name" value="WD40/YVTN_repeat-like_dom_sf"/>
</dbReference>
<keyword evidence="1 3" id="KW-0853">WD repeat</keyword>
<keyword evidence="6" id="KW-1185">Reference proteome</keyword>
<dbReference type="EMBL" id="JACJQH010000023">
    <property type="protein sequence ID" value="MBD2196984.1"/>
    <property type="molecule type" value="Genomic_DNA"/>
</dbReference>
<dbReference type="Proteomes" id="UP000658514">
    <property type="component" value="Unassembled WGS sequence"/>
</dbReference>
<keyword evidence="4" id="KW-0472">Membrane</keyword>
<organism evidence="5 6">
    <name type="scientific">Calothrix parietina FACHB-288</name>
    <dbReference type="NCBI Taxonomy" id="2692896"/>
    <lineage>
        <taxon>Bacteria</taxon>
        <taxon>Bacillati</taxon>
        <taxon>Cyanobacteriota</taxon>
        <taxon>Cyanophyceae</taxon>
        <taxon>Nostocales</taxon>
        <taxon>Calotrichaceae</taxon>
        <taxon>Calothrix</taxon>
    </lineage>
</organism>
<dbReference type="RefSeq" id="WP_190543130.1">
    <property type="nucleotide sequence ID" value="NZ_CAWPNO010000055.1"/>
</dbReference>
<dbReference type="PROSITE" id="PS00678">
    <property type="entry name" value="WD_REPEATS_1"/>
    <property type="match status" value="1"/>
</dbReference>
<feature type="repeat" description="WD" evidence="3">
    <location>
        <begin position="377"/>
        <end position="418"/>
    </location>
</feature>
<protein>
    <recommendedName>
        <fullName evidence="7">WD-40 repeat-containing protein</fullName>
    </recommendedName>
</protein>
<evidence type="ECO:0000313" key="6">
    <source>
        <dbReference type="Proteomes" id="UP000658514"/>
    </source>
</evidence>
<keyword evidence="4" id="KW-0812">Transmembrane</keyword>
<dbReference type="Pfam" id="PF00400">
    <property type="entry name" value="WD40"/>
    <property type="match status" value="2"/>
</dbReference>
<name>A0ABR8ABA9_9CYAN</name>
<evidence type="ECO:0000256" key="1">
    <source>
        <dbReference type="ARBA" id="ARBA00022574"/>
    </source>
</evidence>
<sequence length="745" mass="83188">MQNHGINASVSTQNLTFRPGGTPAIFEVIVNNDSDQRANFQIEITAAGEIRNPDYRWYKLEPEVAAAKPPGSSTIFQVFVLNSPIPGFVGTVNLTVTIFSPQLGQQRRLVLRLKIEPDNQPTMLSVELPVREFQVYPRNTVDIPVRVRNLSQQTVNVTLRFAGVDVSWLVSSAERRFALDPGGQTEAVFQCQPLSVVQAPSDIYPFTIEATSISGYPASAEGNLEVLPVGFVEFSVPQNSQTIPQQGGWLPNWKADNTTFELVFRNASNLFQEINLKLQGRDWRKCTFKTLPTTANLNLGETTKLILDVQTKRHWLGIRKTLFLEAKPELSDQRLGSTDPATQNLELRVLPILPLWLQLAILLLLLALLALLFRPEPIMHTRSVKSVGFSGTSLSVVSGADDCTLRLWNINGDRLEPASINYDGLSVACERQHKPKGLLAITDDAVEVARFIPLENDRVAVGLDNGVIELRDVPTGKKRNELQDQKDPKAKGDRVFDLAFTKKDSLDLFSGYGSGKVRQWTRASINDNFQPEPKVIDLQTQQQLSGFQVRGLALSSDDQTLVMSGNYKRFLLWQWNQPPTKNKIPNLSVQKLEKLDQRIGREDYIWGLAFVPNSSEKILATSDSAGYITIWNLDKCQNQANPQNQISELNCPILDRWSASKLSVRSLAFNETGRLLVSAGDDGRVMMWYLTPEHKLDKIKAATGEIIYQSTQKINTIAVKTINQTSAIVSGSEDSQVRLHPHKIK</sequence>
<dbReference type="SUPFAM" id="SSF50978">
    <property type="entry name" value="WD40 repeat-like"/>
    <property type="match status" value="1"/>
</dbReference>
<dbReference type="PANTHER" id="PTHR22847:SF637">
    <property type="entry name" value="WD REPEAT DOMAIN 5B"/>
    <property type="match status" value="1"/>
</dbReference>
<dbReference type="SMART" id="SM00320">
    <property type="entry name" value="WD40"/>
    <property type="match status" value="6"/>
</dbReference>
<keyword evidence="4" id="KW-1133">Transmembrane helix</keyword>
<dbReference type="PROSITE" id="PS50082">
    <property type="entry name" value="WD_REPEATS_2"/>
    <property type="match status" value="2"/>
</dbReference>
<proteinExistence type="predicted"/>
<evidence type="ECO:0000256" key="2">
    <source>
        <dbReference type="ARBA" id="ARBA00022737"/>
    </source>
</evidence>
<comment type="caution">
    <text evidence="5">The sequence shown here is derived from an EMBL/GenBank/DDBJ whole genome shotgun (WGS) entry which is preliminary data.</text>
</comment>
<evidence type="ECO:0000313" key="5">
    <source>
        <dbReference type="EMBL" id="MBD2196984.1"/>
    </source>
</evidence>
<dbReference type="InterPro" id="IPR001680">
    <property type="entry name" value="WD40_rpt"/>
</dbReference>
<reference evidence="5 6" key="1">
    <citation type="journal article" date="2020" name="ISME J.">
        <title>Comparative genomics reveals insights into cyanobacterial evolution and habitat adaptation.</title>
        <authorList>
            <person name="Chen M.Y."/>
            <person name="Teng W.K."/>
            <person name="Zhao L."/>
            <person name="Hu C.X."/>
            <person name="Zhou Y.K."/>
            <person name="Han B.P."/>
            <person name="Song L.R."/>
            <person name="Shu W.S."/>
        </authorList>
    </citation>
    <scope>NUCLEOTIDE SEQUENCE [LARGE SCALE GENOMIC DNA]</scope>
    <source>
        <strain evidence="5 6">FACHB-288</strain>
    </source>
</reference>
<dbReference type="PROSITE" id="PS50294">
    <property type="entry name" value="WD_REPEATS_REGION"/>
    <property type="match status" value="2"/>
</dbReference>
<evidence type="ECO:0000256" key="3">
    <source>
        <dbReference type="PROSITE-ProRule" id="PRU00221"/>
    </source>
</evidence>
<dbReference type="PANTHER" id="PTHR22847">
    <property type="entry name" value="WD40 REPEAT PROTEIN"/>
    <property type="match status" value="1"/>
</dbReference>
<dbReference type="InterPro" id="IPR036322">
    <property type="entry name" value="WD40_repeat_dom_sf"/>
</dbReference>
<feature type="repeat" description="WD" evidence="3">
    <location>
        <begin position="657"/>
        <end position="688"/>
    </location>
</feature>
<feature type="transmembrane region" description="Helical" evidence="4">
    <location>
        <begin position="353"/>
        <end position="373"/>
    </location>
</feature>